<dbReference type="GO" id="GO:0032880">
    <property type="term" value="P:regulation of protein localization"/>
    <property type="evidence" value="ECO:0007669"/>
    <property type="project" value="TreeGrafter"/>
</dbReference>
<sequence>MIHVFRETEEQLFKMVRMSTGHMEGDLQPLYLLLTDCYIYLLRKGAAEKPYTVEDAISYNELDYVSVGVDQQTVTLVCTNRRRQFLLDTSDSSLTIWFLAALKSAMIKGCREPPYPSVLTDATMEKLALTKFVSQESHCEVSEVVIRLYSLVHWEDPMDVTLAPQTALVGAGDSSSTKEGPLLYRAGTTYLGKELWKSCYLVLRYVWAAIGF</sequence>
<evidence type="ECO:0000313" key="4">
    <source>
        <dbReference type="EMBL" id="CDQ59101.1"/>
    </source>
</evidence>
<keyword evidence="2" id="KW-0963">Cytoplasm</keyword>
<evidence type="ECO:0000256" key="2">
    <source>
        <dbReference type="ARBA" id="ARBA00022490"/>
    </source>
</evidence>
<evidence type="ECO:0000313" key="5">
    <source>
        <dbReference type="Proteomes" id="UP000193380"/>
    </source>
</evidence>
<dbReference type="GO" id="GO:0019894">
    <property type="term" value="F:kinesin binding"/>
    <property type="evidence" value="ECO:0007669"/>
    <property type="project" value="TreeGrafter"/>
</dbReference>
<dbReference type="Pfam" id="PF23142">
    <property type="entry name" value="PH_PLEKHM2"/>
    <property type="match status" value="1"/>
</dbReference>
<dbReference type="GO" id="GO:0010008">
    <property type="term" value="C:endosome membrane"/>
    <property type="evidence" value="ECO:0007669"/>
    <property type="project" value="TreeGrafter"/>
</dbReference>
<dbReference type="EMBL" id="FR904317">
    <property type="protein sequence ID" value="CDQ59101.1"/>
    <property type="molecule type" value="Genomic_DNA"/>
</dbReference>
<name>A0A060VW96_ONCMY</name>
<dbReference type="InterPro" id="IPR057288">
    <property type="entry name" value="PH_PLEKHM2"/>
</dbReference>
<gene>
    <name evidence="4" type="ORF">GSONMT00079234001</name>
</gene>
<organism evidence="4 5">
    <name type="scientific">Oncorhynchus mykiss</name>
    <name type="common">Rainbow trout</name>
    <name type="synonym">Salmo gairdneri</name>
    <dbReference type="NCBI Taxonomy" id="8022"/>
    <lineage>
        <taxon>Eukaryota</taxon>
        <taxon>Metazoa</taxon>
        <taxon>Chordata</taxon>
        <taxon>Craniata</taxon>
        <taxon>Vertebrata</taxon>
        <taxon>Euteleostomi</taxon>
        <taxon>Actinopterygii</taxon>
        <taxon>Neopterygii</taxon>
        <taxon>Teleostei</taxon>
        <taxon>Protacanthopterygii</taxon>
        <taxon>Salmoniformes</taxon>
        <taxon>Salmonidae</taxon>
        <taxon>Salmoninae</taxon>
        <taxon>Oncorhynchus</taxon>
    </lineage>
</organism>
<dbReference type="AlphaFoldDB" id="A0A060VW96"/>
<feature type="domain" description="PLEKHM2 PH" evidence="3">
    <location>
        <begin position="1"/>
        <end position="122"/>
    </location>
</feature>
<dbReference type="GO" id="GO:0007030">
    <property type="term" value="P:Golgi organization"/>
    <property type="evidence" value="ECO:0007669"/>
    <property type="project" value="TreeGrafter"/>
</dbReference>
<reference evidence="4" key="1">
    <citation type="journal article" date="2014" name="Nat. Commun.">
        <title>The rainbow trout genome provides novel insights into evolution after whole-genome duplication in vertebrates.</title>
        <authorList>
            <person name="Berthelot C."/>
            <person name="Brunet F."/>
            <person name="Chalopin D."/>
            <person name="Juanchich A."/>
            <person name="Bernard M."/>
            <person name="Noel B."/>
            <person name="Bento P."/>
            <person name="Da Silva C."/>
            <person name="Labadie K."/>
            <person name="Alberti A."/>
            <person name="Aury J.M."/>
            <person name="Louis A."/>
            <person name="Dehais P."/>
            <person name="Bardou P."/>
            <person name="Montfort J."/>
            <person name="Klopp C."/>
            <person name="Cabau C."/>
            <person name="Gaspin C."/>
            <person name="Thorgaard G.H."/>
            <person name="Boussaha M."/>
            <person name="Quillet E."/>
            <person name="Guyomard R."/>
            <person name="Galiana D."/>
            <person name="Bobe J."/>
            <person name="Volff J.N."/>
            <person name="Genet C."/>
            <person name="Wincker P."/>
            <person name="Jaillon O."/>
            <person name="Roest Crollius H."/>
            <person name="Guiguen Y."/>
        </authorList>
    </citation>
    <scope>NUCLEOTIDE SEQUENCE [LARGE SCALE GENOMIC DNA]</scope>
</reference>
<dbReference type="PaxDb" id="8022-A0A060VW96"/>
<evidence type="ECO:0000259" key="3">
    <source>
        <dbReference type="Pfam" id="PF23142"/>
    </source>
</evidence>
<evidence type="ECO:0000256" key="1">
    <source>
        <dbReference type="ARBA" id="ARBA00004496"/>
    </source>
</evidence>
<protein>
    <recommendedName>
        <fullName evidence="3">PLEKHM2 PH domain-containing protein</fullName>
    </recommendedName>
</protein>
<dbReference type="GO" id="GO:0032418">
    <property type="term" value="P:lysosome localization"/>
    <property type="evidence" value="ECO:0007669"/>
    <property type="project" value="TreeGrafter"/>
</dbReference>
<proteinExistence type="predicted"/>
<dbReference type="PANTHER" id="PTHR46556:SF1">
    <property type="entry name" value="PLECKSTRIN HOMOLOGY DOMAIN-CONTAINING FAMILY M MEMBER 2"/>
    <property type="match status" value="1"/>
</dbReference>
<accession>A0A060VW96</accession>
<dbReference type="InterPro" id="IPR053015">
    <property type="entry name" value="PH_domain-containing_M2"/>
</dbReference>
<dbReference type="STRING" id="8022.A0A060VW96"/>
<dbReference type="Proteomes" id="UP000193380">
    <property type="component" value="Unassembled WGS sequence"/>
</dbReference>
<reference evidence="4" key="2">
    <citation type="submission" date="2014-03" db="EMBL/GenBank/DDBJ databases">
        <authorList>
            <person name="Genoscope - CEA"/>
        </authorList>
    </citation>
    <scope>NUCLEOTIDE SEQUENCE</scope>
</reference>
<dbReference type="PANTHER" id="PTHR46556">
    <property type="entry name" value="PLECKSTRIN HOMOLOGY DOMAIN-CONTAINING FAMILY M MEMBER 2"/>
    <property type="match status" value="1"/>
</dbReference>
<comment type="subcellular location">
    <subcellularLocation>
        <location evidence="1">Cytoplasm</location>
    </subcellularLocation>
</comment>